<dbReference type="Ensembl" id="ENSPMAT00000010662.1">
    <property type="protein sequence ID" value="ENSPMAP00000010616.1"/>
    <property type="gene ID" value="ENSPMAG00000009653.1"/>
</dbReference>
<dbReference type="OMA" id="TRCARNH"/>
<reference evidence="5" key="1">
    <citation type="submission" date="2025-08" db="UniProtKB">
        <authorList>
            <consortium name="Ensembl"/>
        </authorList>
    </citation>
    <scope>IDENTIFICATION</scope>
</reference>
<evidence type="ECO:0000256" key="2">
    <source>
        <dbReference type="ARBA" id="ARBA00022771"/>
    </source>
</evidence>
<evidence type="ECO:0000259" key="4">
    <source>
        <dbReference type="PROSITE" id="PS51800"/>
    </source>
</evidence>
<dbReference type="PANTHER" id="PTHR21402">
    <property type="entry name" value="GAMETOCYTE SPECIFIC FACTOR 1-RELATED"/>
    <property type="match status" value="1"/>
</dbReference>
<dbReference type="Pfam" id="PF05253">
    <property type="entry name" value="zf-U11-48K"/>
    <property type="match status" value="2"/>
</dbReference>
<accession>S4RZH5</accession>
<dbReference type="InterPro" id="IPR022776">
    <property type="entry name" value="TRM13/UPF0224_CHHC_Znf_dom"/>
</dbReference>
<dbReference type="AlphaFoldDB" id="S4RZH5"/>
<proteinExistence type="predicted"/>
<evidence type="ECO:0000256" key="3">
    <source>
        <dbReference type="ARBA" id="ARBA00022833"/>
    </source>
</evidence>
<dbReference type="PANTHER" id="PTHR21402:SF5">
    <property type="entry name" value="GAMETOCYTE SPECIFIC FACTOR 1"/>
    <property type="match status" value="1"/>
</dbReference>
<dbReference type="GO" id="GO:0008270">
    <property type="term" value="F:zinc ion binding"/>
    <property type="evidence" value="ECO:0007669"/>
    <property type="project" value="UniProtKB-KW"/>
</dbReference>
<organism evidence="5">
    <name type="scientific">Petromyzon marinus</name>
    <name type="common">Sea lamprey</name>
    <dbReference type="NCBI Taxonomy" id="7757"/>
    <lineage>
        <taxon>Eukaryota</taxon>
        <taxon>Metazoa</taxon>
        <taxon>Chordata</taxon>
        <taxon>Craniata</taxon>
        <taxon>Vertebrata</taxon>
        <taxon>Cyclostomata</taxon>
        <taxon>Hyperoartia</taxon>
        <taxon>Petromyzontiformes</taxon>
        <taxon>Petromyzontidae</taxon>
        <taxon>Petromyzon</taxon>
    </lineage>
</organism>
<feature type="domain" description="CHHC U11-48K-type" evidence="4">
    <location>
        <begin position="48"/>
        <end position="75"/>
    </location>
</feature>
<dbReference type="InterPro" id="IPR036236">
    <property type="entry name" value="Znf_C2H2_sf"/>
</dbReference>
<name>S4RZH5_PETMA</name>
<keyword evidence="2" id="KW-0863">Zinc-finger</keyword>
<dbReference type="STRING" id="7757.ENSPMAP00000010616"/>
<keyword evidence="3" id="KW-0862">Zinc</keyword>
<dbReference type="GeneTree" id="ENSGT00940000164745"/>
<reference evidence="5" key="2">
    <citation type="submission" date="2025-09" db="UniProtKB">
        <authorList>
            <consortium name="Ensembl"/>
        </authorList>
    </citation>
    <scope>IDENTIFICATION</scope>
</reference>
<sequence>YAAPVTVALDKDEVLSCPFNKNHKVHACRFPYHIVKCRKNYPMLAREMATCPFNACHIMPRCELQHHISRCPERSYVERELSHAMKPSNSGVSMVLPTSPCHSAQMECTEDWDIEIESWTRNSREFTWG</sequence>
<dbReference type="SUPFAM" id="SSF57667">
    <property type="entry name" value="beta-beta-alpha zinc fingers"/>
    <property type="match status" value="1"/>
</dbReference>
<keyword evidence="1" id="KW-0479">Metal-binding</keyword>
<protein>
    <recommendedName>
        <fullName evidence="4">CHHC U11-48K-type domain-containing protein</fullName>
    </recommendedName>
</protein>
<feature type="domain" description="CHHC U11-48K-type" evidence="4">
    <location>
        <begin position="14"/>
        <end position="41"/>
    </location>
</feature>
<dbReference type="InterPro" id="IPR051591">
    <property type="entry name" value="UPF0224_FAM112_RNA_Proc"/>
</dbReference>
<dbReference type="HOGENOM" id="CLU_108762_1_0_1"/>
<evidence type="ECO:0000313" key="5">
    <source>
        <dbReference type="Ensembl" id="ENSPMAP00000010616.1"/>
    </source>
</evidence>
<evidence type="ECO:0000256" key="1">
    <source>
        <dbReference type="ARBA" id="ARBA00022723"/>
    </source>
</evidence>
<dbReference type="PROSITE" id="PS51800">
    <property type="entry name" value="ZF_CHHC_U11_48K"/>
    <property type="match status" value="2"/>
</dbReference>